<dbReference type="InterPro" id="IPR022742">
    <property type="entry name" value="Hydrolase_4"/>
</dbReference>
<feature type="transmembrane region" description="Helical" evidence="1">
    <location>
        <begin position="71"/>
        <end position="92"/>
    </location>
</feature>
<keyword evidence="1" id="KW-1133">Transmembrane helix</keyword>
<accession>A0A5C5XJT8</accession>
<feature type="transmembrane region" description="Helical" evidence="1">
    <location>
        <begin position="42"/>
        <end position="59"/>
    </location>
</feature>
<dbReference type="PANTHER" id="PTHR43358:SF4">
    <property type="entry name" value="ALPHA_BETA HYDROLASE FOLD-1 DOMAIN-CONTAINING PROTEIN"/>
    <property type="match status" value="1"/>
</dbReference>
<dbReference type="AlphaFoldDB" id="A0A5C5XJT8"/>
<keyword evidence="4" id="KW-1185">Reference proteome</keyword>
<dbReference type="SUPFAM" id="SSF53474">
    <property type="entry name" value="alpha/beta-Hydrolases"/>
    <property type="match status" value="1"/>
</dbReference>
<evidence type="ECO:0000256" key="1">
    <source>
        <dbReference type="SAM" id="Phobius"/>
    </source>
</evidence>
<dbReference type="EMBL" id="SJPG01000001">
    <property type="protein sequence ID" value="TWT62062.1"/>
    <property type="molecule type" value="Genomic_DNA"/>
</dbReference>
<comment type="caution">
    <text evidence="3">The sequence shown here is derived from an EMBL/GenBank/DDBJ whole genome shotgun (WGS) entry which is preliminary data.</text>
</comment>
<feature type="domain" description="Serine aminopeptidase S33" evidence="2">
    <location>
        <begin position="210"/>
        <end position="330"/>
    </location>
</feature>
<dbReference type="Proteomes" id="UP000316095">
    <property type="component" value="Unassembled WGS sequence"/>
</dbReference>
<feature type="transmembrane region" description="Helical" evidence="1">
    <location>
        <begin position="104"/>
        <end position="123"/>
    </location>
</feature>
<dbReference type="Gene3D" id="3.40.50.1820">
    <property type="entry name" value="alpha/beta hydrolase"/>
    <property type="match status" value="1"/>
</dbReference>
<dbReference type="PANTHER" id="PTHR43358">
    <property type="entry name" value="ALPHA/BETA-HYDROLASE"/>
    <property type="match status" value="1"/>
</dbReference>
<keyword evidence="1" id="KW-0472">Membrane</keyword>
<dbReference type="InterPro" id="IPR029058">
    <property type="entry name" value="AB_hydrolase_fold"/>
</dbReference>
<evidence type="ECO:0000313" key="4">
    <source>
        <dbReference type="Proteomes" id="UP000316095"/>
    </source>
</evidence>
<feature type="transmembrane region" description="Helical" evidence="1">
    <location>
        <begin position="14"/>
        <end position="35"/>
    </location>
</feature>
<protein>
    <submittedName>
        <fullName evidence="3">Alpha/beta hydrolase family protein</fullName>
    </submittedName>
</protein>
<dbReference type="GO" id="GO:0016787">
    <property type="term" value="F:hydrolase activity"/>
    <property type="evidence" value="ECO:0007669"/>
    <property type="project" value="UniProtKB-KW"/>
</dbReference>
<proteinExistence type="predicted"/>
<organism evidence="3 4">
    <name type="scientific">Rubinisphaera italica</name>
    <dbReference type="NCBI Taxonomy" id="2527969"/>
    <lineage>
        <taxon>Bacteria</taxon>
        <taxon>Pseudomonadati</taxon>
        <taxon>Planctomycetota</taxon>
        <taxon>Planctomycetia</taxon>
        <taxon>Planctomycetales</taxon>
        <taxon>Planctomycetaceae</taxon>
        <taxon>Rubinisphaera</taxon>
    </lineage>
</organism>
<evidence type="ECO:0000313" key="3">
    <source>
        <dbReference type="EMBL" id="TWT62062.1"/>
    </source>
</evidence>
<keyword evidence="1" id="KW-0812">Transmembrane</keyword>
<sequence length="430" mass="49106">MILNPSTINQTHFIWRWAIGLFGIGLIHLVGQYLIREPSERFWMFLPGYIWLLAYYLQVIPKPELPRQSLWTRWFMLIILWSFPILFYVGLVKLCQSPFSWRELLIVVYFFVFCIEIPLLYFFNGLDFLDANVKSRLNKFWGAIGRVLLRGCAYLILIPVLLTIFGIHRPKLLPAGFQFADPAFVEAIEFESREENPLVLRGEYLTHPAAKGSVIVCHGVGANRSDISAIVEQVYESEYNVLTFDFRGHGESDGHTITYGTRERRDVLGAYDYLISHPDTDPNKLYALGVSMGGSALLLALPEMPQVQAAIVDSSFADLNLMVHHQLKYFPKGIRIGMVSLARLVGWIETGSDLTAMRPLDSIREIDCPITIIHGQADRVVPFEQAELLKSNCNKLKTFYAPEDIDHIGTAMLQPWLYQELIRGAFRSDE</sequence>
<name>A0A5C5XJT8_9PLAN</name>
<reference evidence="3 4" key="1">
    <citation type="submission" date="2019-02" db="EMBL/GenBank/DDBJ databases">
        <title>Deep-cultivation of Planctomycetes and their phenomic and genomic characterization uncovers novel biology.</title>
        <authorList>
            <person name="Wiegand S."/>
            <person name="Jogler M."/>
            <person name="Boedeker C."/>
            <person name="Pinto D."/>
            <person name="Vollmers J."/>
            <person name="Rivas-Marin E."/>
            <person name="Kohn T."/>
            <person name="Peeters S.H."/>
            <person name="Heuer A."/>
            <person name="Rast P."/>
            <person name="Oberbeckmann S."/>
            <person name="Bunk B."/>
            <person name="Jeske O."/>
            <person name="Meyerdierks A."/>
            <person name="Storesund J.E."/>
            <person name="Kallscheuer N."/>
            <person name="Luecker S."/>
            <person name="Lage O.M."/>
            <person name="Pohl T."/>
            <person name="Merkel B.J."/>
            <person name="Hornburger P."/>
            <person name="Mueller R.-W."/>
            <person name="Bruemmer F."/>
            <person name="Labrenz M."/>
            <person name="Spormann A.M."/>
            <person name="Op Den Camp H."/>
            <person name="Overmann J."/>
            <person name="Amann R."/>
            <person name="Jetten M.S.M."/>
            <person name="Mascher T."/>
            <person name="Medema M.H."/>
            <person name="Devos D.P."/>
            <person name="Kaster A.-K."/>
            <person name="Ovreas L."/>
            <person name="Rohde M."/>
            <person name="Galperin M.Y."/>
            <person name="Jogler C."/>
        </authorList>
    </citation>
    <scope>NUCLEOTIDE SEQUENCE [LARGE SCALE GENOMIC DNA]</scope>
    <source>
        <strain evidence="3 4">Pan54</strain>
    </source>
</reference>
<dbReference type="Pfam" id="PF12146">
    <property type="entry name" value="Hydrolase_4"/>
    <property type="match status" value="1"/>
</dbReference>
<evidence type="ECO:0000259" key="2">
    <source>
        <dbReference type="Pfam" id="PF12146"/>
    </source>
</evidence>
<feature type="transmembrane region" description="Helical" evidence="1">
    <location>
        <begin position="143"/>
        <end position="167"/>
    </location>
</feature>
<keyword evidence="3" id="KW-0378">Hydrolase</keyword>
<gene>
    <name evidence="3" type="ORF">Pan54_28010</name>
</gene>
<dbReference type="InterPro" id="IPR052920">
    <property type="entry name" value="DNA-binding_regulatory"/>
</dbReference>